<comment type="similarity">
    <text evidence="1">Belongs to the LysR transcriptional regulatory family.</text>
</comment>
<organism evidence="6 7">
    <name type="scientific">Sulfitobacter porphyrae</name>
    <dbReference type="NCBI Taxonomy" id="1246864"/>
    <lineage>
        <taxon>Bacteria</taxon>
        <taxon>Pseudomonadati</taxon>
        <taxon>Pseudomonadota</taxon>
        <taxon>Alphaproteobacteria</taxon>
        <taxon>Rhodobacterales</taxon>
        <taxon>Roseobacteraceae</taxon>
        <taxon>Sulfitobacter</taxon>
    </lineage>
</organism>
<sequence>MQNLNLNALRVFAMAARHGSFQNAAEVLNISHGAVSQRIKQLEADLGVILFDRKPRGVSLTHKGRTYFDAVERALTILTEATTDLQQPGRQITLHIGASSASKWLMPRMDAFNARHPDISLETQIHSTLLQRNLGRNEIAIWPARTPKPNAAHHIRRLSELRLVALCSPDFPLPDRSVDLGTLLTLPLLQDAHHRWKQLIEASDHQGPQRILNFGSAALAVDAAIQGHGIAIAPTYMTEADIRAGRLKQIWQLSEPSGEFLFLSWSRHHAHDLSLRQTLSWVLSEFGCDETLARG</sequence>
<dbReference type="Pfam" id="PF00126">
    <property type="entry name" value="HTH_1"/>
    <property type="match status" value="1"/>
</dbReference>
<comment type="caution">
    <text evidence="6">The sequence shown here is derived from an EMBL/GenBank/DDBJ whole genome shotgun (WGS) entry which is preliminary data.</text>
</comment>
<evidence type="ECO:0000256" key="1">
    <source>
        <dbReference type="ARBA" id="ARBA00009437"/>
    </source>
</evidence>
<evidence type="ECO:0000256" key="2">
    <source>
        <dbReference type="ARBA" id="ARBA00023015"/>
    </source>
</evidence>
<keyword evidence="4" id="KW-0804">Transcription</keyword>
<accession>A0ABW2B078</accession>
<proteinExistence type="inferred from homology"/>
<reference evidence="7" key="1">
    <citation type="journal article" date="2019" name="Int. J. Syst. Evol. Microbiol.">
        <title>The Global Catalogue of Microorganisms (GCM) 10K type strain sequencing project: providing services to taxonomists for standard genome sequencing and annotation.</title>
        <authorList>
            <consortium name="The Broad Institute Genomics Platform"/>
            <consortium name="The Broad Institute Genome Sequencing Center for Infectious Disease"/>
            <person name="Wu L."/>
            <person name="Ma J."/>
        </authorList>
    </citation>
    <scope>NUCLEOTIDE SEQUENCE [LARGE SCALE GENOMIC DNA]</scope>
    <source>
        <strain evidence="7">CCUG 66188</strain>
    </source>
</reference>
<gene>
    <name evidence="6" type="ORF">ACFQFQ_02700</name>
</gene>
<dbReference type="PANTHER" id="PTHR30537">
    <property type="entry name" value="HTH-TYPE TRANSCRIPTIONAL REGULATOR"/>
    <property type="match status" value="1"/>
</dbReference>
<dbReference type="InterPro" id="IPR036388">
    <property type="entry name" value="WH-like_DNA-bd_sf"/>
</dbReference>
<dbReference type="InterPro" id="IPR005119">
    <property type="entry name" value="LysR_subst-bd"/>
</dbReference>
<dbReference type="InterPro" id="IPR036390">
    <property type="entry name" value="WH_DNA-bd_sf"/>
</dbReference>
<evidence type="ECO:0000313" key="7">
    <source>
        <dbReference type="Proteomes" id="UP001596353"/>
    </source>
</evidence>
<evidence type="ECO:0000313" key="6">
    <source>
        <dbReference type="EMBL" id="MFC6758652.1"/>
    </source>
</evidence>
<dbReference type="Proteomes" id="UP001596353">
    <property type="component" value="Unassembled WGS sequence"/>
</dbReference>
<dbReference type="InterPro" id="IPR000847">
    <property type="entry name" value="LysR_HTH_N"/>
</dbReference>
<keyword evidence="2" id="KW-0805">Transcription regulation</keyword>
<dbReference type="PROSITE" id="PS50931">
    <property type="entry name" value="HTH_LYSR"/>
    <property type="match status" value="1"/>
</dbReference>
<evidence type="ECO:0000259" key="5">
    <source>
        <dbReference type="PROSITE" id="PS50931"/>
    </source>
</evidence>
<dbReference type="SUPFAM" id="SSF53850">
    <property type="entry name" value="Periplasmic binding protein-like II"/>
    <property type="match status" value="1"/>
</dbReference>
<name>A0ABW2B078_9RHOB</name>
<dbReference type="Gene3D" id="3.40.190.10">
    <property type="entry name" value="Periplasmic binding protein-like II"/>
    <property type="match status" value="2"/>
</dbReference>
<dbReference type="InterPro" id="IPR058163">
    <property type="entry name" value="LysR-type_TF_proteobact-type"/>
</dbReference>
<dbReference type="Pfam" id="PF03466">
    <property type="entry name" value="LysR_substrate"/>
    <property type="match status" value="1"/>
</dbReference>
<evidence type="ECO:0000256" key="3">
    <source>
        <dbReference type="ARBA" id="ARBA00023125"/>
    </source>
</evidence>
<dbReference type="Gene3D" id="1.10.10.10">
    <property type="entry name" value="Winged helix-like DNA-binding domain superfamily/Winged helix DNA-binding domain"/>
    <property type="match status" value="1"/>
</dbReference>
<evidence type="ECO:0000256" key="4">
    <source>
        <dbReference type="ARBA" id="ARBA00023163"/>
    </source>
</evidence>
<protein>
    <submittedName>
        <fullName evidence="6">LysR family transcriptional regulator</fullName>
    </submittedName>
</protein>
<feature type="domain" description="HTH lysR-type" evidence="5">
    <location>
        <begin position="4"/>
        <end position="61"/>
    </location>
</feature>
<dbReference type="EMBL" id="JBHSWG010000001">
    <property type="protein sequence ID" value="MFC6758652.1"/>
    <property type="molecule type" value="Genomic_DNA"/>
</dbReference>
<keyword evidence="7" id="KW-1185">Reference proteome</keyword>
<dbReference type="SUPFAM" id="SSF46785">
    <property type="entry name" value="Winged helix' DNA-binding domain"/>
    <property type="match status" value="1"/>
</dbReference>
<keyword evidence="3" id="KW-0238">DNA-binding</keyword>
<dbReference type="PANTHER" id="PTHR30537:SF5">
    <property type="entry name" value="HTH-TYPE TRANSCRIPTIONAL ACTIVATOR TTDR-RELATED"/>
    <property type="match status" value="1"/>
</dbReference>
<dbReference type="PRINTS" id="PR00039">
    <property type="entry name" value="HTHLYSR"/>
</dbReference>